<proteinExistence type="inferred from homology"/>
<evidence type="ECO:0000256" key="1">
    <source>
        <dbReference type="HAMAP-Rule" id="MF_01041"/>
    </source>
</evidence>
<dbReference type="AlphaFoldDB" id="A0A841RGZ2"/>
<gene>
    <name evidence="2" type="ORF">GGQ92_000079</name>
</gene>
<dbReference type="NCBIfam" id="NF003353">
    <property type="entry name" value="PRK04387.1"/>
    <property type="match status" value="1"/>
</dbReference>
<reference evidence="2 3" key="1">
    <citation type="submission" date="2020-08" db="EMBL/GenBank/DDBJ databases">
        <title>Genomic Encyclopedia of Type Strains, Phase IV (KMG-IV): sequencing the most valuable type-strain genomes for metagenomic binning, comparative biology and taxonomic classification.</title>
        <authorList>
            <person name="Goeker M."/>
        </authorList>
    </citation>
    <scope>NUCLEOTIDE SEQUENCE [LARGE SCALE GENOMIC DNA]</scope>
    <source>
        <strain evidence="2 3">DSM 11805</strain>
    </source>
</reference>
<evidence type="ECO:0000313" key="3">
    <source>
        <dbReference type="Proteomes" id="UP000572212"/>
    </source>
</evidence>
<accession>A0A841RGZ2</accession>
<dbReference type="HAMAP" id="MF_01041">
    <property type="entry name" value="UPF0223"/>
    <property type="match status" value="1"/>
</dbReference>
<dbReference type="Proteomes" id="UP000572212">
    <property type="component" value="Unassembled WGS sequence"/>
</dbReference>
<comment type="caution">
    <text evidence="2">The sequence shown here is derived from an EMBL/GenBank/DDBJ whole genome shotgun (WGS) entry which is preliminary data.</text>
</comment>
<keyword evidence="3" id="KW-1185">Reference proteome</keyword>
<dbReference type="InterPro" id="IPR023324">
    <property type="entry name" value="BH2638-like_sf"/>
</dbReference>
<organism evidence="2 3">
    <name type="scientific">Gracilibacillus halotolerans</name>
    <dbReference type="NCBI Taxonomy" id="74386"/>
    <lineage>
        <taxon>Bacteria</taxon>
        <taxon>Bacillati</taxon>
        <taxon>Bacillota</taxon>
        <taxon>Bacilli</taxon>
        <taxon>Bacillales</taxon>
        <taxon>Bacillaceae</taxon>
        <taxon>Gracilibacillus</taxon>
    </lineage>
</organism>
<dbReference type="EMBL" id="JACHON010000001">
    <property type="protein sequence ID" value="MBB6511312.1"/>
    <property type="molecule type" value="Genomic_DNA"/>
</dbReference>
<dbReference type="RefSeq" id="WP_184243406.1">
    <property type="nucleotide sequence ID" value="NZ_BAAACU010000020.1"/>
</dbReference>
<dbReference type="SUPFAM" id="SSF158504">
    <property type="entry name" value="BH2638-like"/>
    <property type="match status" value="1"/>
</dbReference>
<dbReference type="Pfam" id="PF05256">
    <property type="entry name" value="UPF0223"/>
    <property type="match status" value="1"/>
</dbReference>
<comment type="similarity">
    <text evidence="1">Belongs to the UPF0223 family.</text>
</comment>
<evidence type="ECO:0000313" key="2">
    <source>
        <dbReference type="EMBL" id="MBB6511312.1"/>
    </source>
</evidence>
<dbReference type="InterPro" id="IPR007920">
    <property type="entry name" value="UPF0223"/>
</dbReference>
<protein>
    <recommendedName>
        <fullName evidence="1">UPF0223 protein GGQ92_000079</fullName>
    </recommendedName>
</protein>
<dbReference type="PIRSF" id="PIRSF037260">
    <property type="entry name" value="UPF0223"/>
    <property type="match status" value="1"/>
</dbReference>
<dbReference type="Gene3D" id="1.10.220.80">
    <property type="entry name" value="BH2638-like"/>
    <property type="match status" value="1"/>
</dbReference>
<sequence>MKYSYPIDESWSTDEIVDIVNFLAQVEKAYEKGVYRQDLILSYQRFKEIVPSKSEEKLLDKAFEKNSGYSIYRVIKKAREIEGNEKIKMS</sequence>
<name>A0A841RGZ2_9BACI</name>